<proteinExistence type="predicted"/>
<name>E1RGB1_METP4</name>
<dbReference type="STRING" id="679926.Mpet_2682"/>
<dbReference type="RefSeq" id="WP_013330598.1">
    <property type="nucleotide sequence ID" value="NC_014507.1"/>
</dbReference>
<dbReference type="InterPro" id="IPR002869">
    <property type="entry name" value="Pyrv_flavodox_OxRed_cen"/>
</dbReference>
<sequence>MTGSYDLLIVGVGGQGTIFASNIIGEACLSGGRTVRSAETHGMSQRGGSVETHIRIDGKYGPLISPGTADLIISFDLLEAVRYSHFLKKGGVIVSGKDIVVPTSTFQQGLEVPSRESLEKMLSGTEYYIIDAVSAALEAGNMLSQNIVMLGAASHHLPVKPGSLLEAVKKQVPPKTVEINSKAFEIGVREGKKQP</sequence>
<dbReference type="eggNOG" id="arCOG01602">
    <property type="taxonomic scope" value="Archaea"/>
</dbReference>
<organism evidence="3 4">
    <name type="scientific">Methanolacinia petrolearia (strain DSM 11571 / OCM 486 / SEBR 4847)</name>
    <name type="common">Methanoplanus petrolearius</name>
    <dbReference type="NCBI Taxonomy" id="679926"/>
    <lineage>
        <taxon>Archaea</taxon>
        <taxon>Methanobacteriati</taxon>
        <taxon>Methanobacteriota</taxon>
        <taxon>Stenosarchaea group</taxon>
        <taxon>Methanomicrobia</taxon>
        <taxon>Methanomicrobiales</taxon>
        <taxon>Methanomicrobiaceae</taxon>
        <taxon>Methanolacinia</taxon>
    </lineage>
</organism>
<evidence type="ECO:0000259" key="2">
    <source>
        <dbReference type="Pfam" id="PF01558"/>
    </source>
</evidence>
<accession>E1RGB1</accession>
<evidence type="ECO:0000256" key="1">
    <source>
        <dbReference type="ARBA" id="ARBA00023002"/>
    </source>
</evidence>
<dbReference type="Proteomes" id="UP000006565">
    <property type="component" value="Chromosome"/>
</dbReference>
<evidence type="ECO:0000313" key="4">
    <source>
        <dbReference type="Proteomes" id="UP000006565"/>
    </source>
</evidence>
<dbReference type="PANTHER" id="PTHR43854:SF1">
    <property type="entry name" value="INDOLEPYRUVATE OXIDOREDUCTASE SUBUNIT IORB"/>
    <property type="match status" value="1"/>
</dbReference>
<dbReference type="HOGENOM" id="CLU_087284_1_0_2"/>
<evidence type="ECO:0000313" key="3">
    <source>
        <dbReference type="EMBL" id="ADN37425.1"/>
    </source>
</evidence>
<dbReference type="GeneID" id="9745176"/>
<dbReference type="GO" id="GO:0016903">
    <property type="term" value="F:oxidoreductase activity, acting on the aldehyde or oxo group of donors"/>
    <property type="evidence" value="ECO:0007669"/>
    <property type="project" value="InterPro"/>
</dbReference>
<dbReference type="PANTHER" id="PTHR43854">
    <property type="entry name" value="INDOLEPYRUVATE OXIDOREDUCTASE SUBUNIT IORB"/>
    <property type="match status" value="1"/>
</dbReference>
<reference evidence="3 4" key="1">
    <citation type="journal article" date="2010" name="Stand. Genomic Sci.">
        <title>Complete genome sequence of Methanoplanus petrolearius type strain (SEBR 4847).</title>
        <authorList>
            <person name="Brambilla E."/>
            <person name="Djao O.D."/>
            <person name="Daligault H."/>
            <person name="Lapidus A."/>
            <person name="Lucas S."/>
            <person name="Hammon N."/>
            <person name="Nolan M."/>
            <person name="Tice H."/>
            <person name="Cheng J.F."/>
            <person name="Han C."/>
            <person name="Tapia R."/>
            <person name="Goodwin L."/>
            <person name="Pitluck S."/>
            <person name="Liolios K."/>
            <person name="Ivanova N."/>
            <person name="Mavromatis K."/>
            <person name="Mikhailova N."/>
            <person name="Pati A."/>
            <person name="Chen A."/>
            <person name="Palaniappan K."/>
            <person name="Land M."/>
            <person name="Hauser L."/>
            <person name="Chang Y.J."/>
            <person name="Jeffries C.D."/>
            <person name="Rohde M."/>
            <person name="Spring S."/>
            <person name="Sikorski J."/>
            <person name="Goker M."/>
            <person name="Woyke T."/>
            <person name="Bristow J."/>
            <person name="Eisen J.A."/>
            <person name="Markowitz V."/>
            <person name="Hugenholtz P."/>
            <person name="Kyrpides N.C."/>
            <person name="Klenk H.P."/>
        </authorList>
    </citation>
    <scope>NUCLEOTIDE SEQUENCE [LARGE SCALE GENOMIC DNA]</scope>
    <source>
        <strain evidence="4">DSM 11571 / OCM 486 / SEBR 4847</strain>
    </source>
</reference>
<dbReference type="InterPro" id="IPR019752">
    <property type="entry name" value="Pyrv/ketoisovalerate_OxRed_cat"/>
</dbReference>
<protein>
    <submittedName>
        <fullName evidence="3">Pyruvate/ketoisovalerate oxidoreductase</fullName>
    </submittedName>
</protein>
<dbReference type="KEGG" id="mpi:Mpet_2682"/>
<keyword evidence="1" id="KW-0560">Oxidoreductase</keyword>
<dbReference type="InterPro" id="IPR052198">
    <property type="entry name" value="IorB_Oxidoreductase"/>
</dbReference>
<dbReference type="OrthoDB" id="53326at2157"/>
<dbReference type="EMBL" id="CP002117">
    <property type="protein sequence ID" value="ADN37425.1"/>
    <property type="molecule type" value="Genomic_DNA"/>
</dbReference>
<keyword evidence="4" id="KW-1185">Reference proteome</keyword>
<dbReference type="Pfam" id="PF01558">
    <property type="entry name" value="POR"/>
    <property type="match status" value="1"/>
</dbReference>
<feature type="domain" description="Pyruvate/ketoisovalerate oxidoreductase catalytic" evidence="2">
    <location>
        <begin position="13"/>
        <end position="188"/>
    </location>
</feature>
<dbReference type="AlphaFoldDB" id="E1RGB1"/>
<keyword evidence="3" id="KW-0670">Pyruvate</keyword>
<dbReference type="SUPFAM" id="SSF53323">
    <property type="entry name" value="Pyruvate-ferredoxin oxidoreductase, PFOR, domain III"/>
    <property type="match status" value="1"/>
</dbReference>
<gene>
    <name evidence="3" type="ordered locus">Mpet_2682</name>
</gene>
<dbReference type="Gene3D" id="3.40.920.10">
    <property type="entry name" value="Pyruvate-ferredoxin oxidoreductase, PFOR, domain III"/>
    <property type="match status" value="1"/>
</dbReference>